<keyword evidence="9" id="KW-0325">Glycoprotein</keyword>
<evidence type="ECO:0000256" key="5">
    <source>
        <dbReference type="ARBA" id="ARBA00022989"/>
    </source>
</evidence>
<comment type="caution">
    <text evidence="11">The sequence shown here is derived from an EMBL/GenBank/DDBJ whole genome shotgun (WGS) entry which is preliminary data.</text>
</comment>
<dbReference type="GO" id="GO:0012505">
    <property type="term" value="C:endomembrane system"/>
    <property type="evidence" value="ECO:0007669"/>
    <property type="project" value="UniProtKB-SubCell"/>
</dbReference>
<dbReference type="InterPro" id="IPR036055">
    <property type="entry name" value="LDL_receptor-like_sf"/>
</dbReference>
<dbReference type="GO" id="GO:0016324">
    <property type="term" value="C:apical plasma membrane"/>
    <property type="evidence" value="ECO:0007669"/>
    <property type="project" value="TreeGrafter"/>
</dbReference>
<dbReference type="GO" id="GO:0042562">
    <property type="term" value="F:hormone binding"/>
    <property type="evidence" value="ECO:0007669"/>
    <property type="project" value="TreeGrafter"/>
</dbReference>
<dbReference type="Proteomes" id="UP001432027">
    <property type="component" value="Unassembled WGS sequence"/>
</dbReference>
<dbReference type="AlphaFoldDB" id="A0AAV5TY85"/>
<dbReference type="InterPro" id="IPR051221">
    <property type="entry name" value="LDLR-related"/>
</dbReference>
<evidence type="ECO:0000313" key="11">
    <source>
        <dbReference type="EMBL" id="GMS99188.1"/>
    </source>
</evidence>
<dbReference type="Pfam" id="PF00057">
    <property type="entry name" value="Ldl_recept_a"/>
    <property type="match status" value="2"/>
</dbReference>
<feature type="disulfide bond" evidence="10">
    <location>
        <begin position="8"/>
        <end position="26"/>
    </location>
</feature>
<keyword evidence="5" id="KW-1133">Transmembrane helix</keyword>
<gene>
    <name evidence="11" type="ORF">PENTCL1PPCAC_21363</name>
</gene>
<dbReference type="PROSITE" id="PS50068">
    <property type="entry name" value="LDLRA_2"/>
    <property type="match status" value="2"/>
</dbReference>
<keyword evidence="8" id="KW-0675">Receptor</keyword>
<dbReference type="PRINTS" id="PR00261">
    <property type="entry name" value="LDLRECEPTOR"/>
</dbReference>
<evidence type="ECO:0000256" key="10">
    <source>
        <dbReference type="PROSITE-ProRule" id="PRU00124"/>
    </source>
</evidence>
<evidence type="ECO:0000313" key="12">
    <source>
        <dbReference type="Proteomes" id="UP001432027"/>
    </source>
</evidence>
<dbReference type="Gene3D" id="4.10.400.10">
    <property type="entry name" value="Low-density Lipoprotein Receptor"/>
    <property type="match status" value="2"/>
</dbReference>
<keyword evidence="6" id="KW-0472">Membrane</keyword>
<dbReference type="GO" id="GO:0043235">
    <property type="term" value="C:receptor complex"/>
    <property type="evidence" value="ECO:0007669"/>
    <property type="project" value="TreeGrafter"/>
</dbReference>
<feature type="non-terminal residue" evidence="11">
    <location>
        <position position="99"/>
    </location>
</feature>
<dbReference type="InterPro" id="IPR023415">
    <property type="entry name" value="LDLR_class-A_CS"/>
</dbReference>
<proteinExistence type="predicted"/>
<feature type="disulfide bond" evidence="10">
    <location>
        <begin position="1"/>
        <end position="13"/>
    </location>
</feature>
<sequence>CGSREYKCTAGACIDIEAKCDGTWDCAHGDDEIDCGELLTQIGGEGEVLPSTDDNKCRHGGTLCIPDIWKCDGDTDCDDGSDDAHCEITAEEEISLLIE</sequence>
<evidence type="ECO:0000256" key="3">
    <source>
        <dbReference type="ARBA" id="ARBA00022692"/>
    </source>
</evidence>
<evidence type="ECO:0008006" key="13">
    <source>
        <dbReference type="Google" id="ProtNLM"/>
    </source>
</evidence>
<keyword evidence="3" id="KW-0812">Transmembrane</keyword>
<dbReference type="InterPro" id="IPR002172">
    <property type="entry name" value="LDrepeatLR_classA_rpt"/>
</dbReference>
<evidence type="ECO:0000256" key="7">
    <source>
        <dbReference type="ARBA" id="ARBA00023157"/>
    </source>
</evidence>
<evidence type="ECO:0000256" key="1">
    <source>
        <dbReference type="ARBA" id="ARBA00004167"/>
    </source>
</evidence>
<evidence type="ECO:0000256" key="8">
    <source>
        <dbReference type="ARBA" id="ARBA00023170"/>
    </source>
</evidence>
<keyword evidence="12" id="KW-1185">Reference proteome</keyword>
<dbReference type="GO" id="GO:0006898">
    <property type="term" value="P:receptor-mediated endocytosis"/>
    <property type="evidence" value="ECO:0007669"/>
    <property type="project" value="TreeGrafter"/>
</dbReference>
<dbReference type="SMART" id="SM00192">
    <property type="entry name" value="LDLa"/>
    <property type="match status" value="2"/>
</dbReference>
<evidence type="ECO:0000256" key="4">
    <source>
        <dbReference type="ARBA" id="ARBA00022737"/>
    </source>
</evidence>
<organism evidence="11 12">
    <name type="scientific">Pristionchus entomophagus</name>
    <dbReference type="NCBI Taxonomy" id="358040"/>
    <lineage>
        <taxon>Eukaryota</taxon>
        <taxon>Metazoa</taxon>
        <taxon>Ecdysozoa</taxon>
        <taxon>Nematoda</taxon>
        <taxon>Chromadorea</taxon>
        <taxon>Rhabditida</taxon>
        <taxon>Rhabditina</taxon>
        <taxon>Diplogasteromorpha</taxon>
        <taxon>Diplogasteroidea</taxon>
        <taxon>Neodiplogasteridae</taxon>
        <taxon>Pristionchus</taxon>
    </lineage>
</organism>
<dbReference type="EMBL" id="BTSX01000005">
    <property type="protein sequence ID" value="GMS99188.1"/>
    <property type="molecule type" value="Genomic_DNA"/>
</dbReference>
<dbReference type="CDD" id="cd00112">
    <property type="entry name" value="LDLa"/>
    <property type="match status" value="1"/>
</dbReference>
<dbReference type="PANTHER" id="PTHR22722:SF14">
    <property type="entry name" value="MEGALIN, ISOFORM A"/>
    <property type="match status" value="1"/>
</dbReference>
<dbReference type="PANTHER" id="PTHR22722">
    <property type="entry name" value="LOW-DENSITY LIPOPROTEIN RECEPTOR-RELATED PROTEIN 2-RELATED"/>
    <property type="match status" value="1"/>
</dbReference>
<dbReference type="PROSITE" id="PS01209">
    <property type="entry name" value="LDLRA_1"/>
    <property type="match status" value="2"/>
</dbReference>
<feature type="disulfide bond" evidence="10">
    <location>
        <begin position="20"/>
        <end position="35"/>
    </location>
</feature>
<comment type="caution">
    <text evidence="10">Lacks conserved residue(s) required for the propagation of feature annotation.</text>
</comment>
<feature type="disulfide bond" evidence="10">
    <location>
        <begin position="71"/>
        <end position="86"/>
    </location>
</feature>
<reference evidence="11" key="1">
    <citation type="submission" date="2023-10" db="EMBL/GenBank/DDBJ databases">
        <title>Genome assembly of Pristionchus species.</title>
        <authorList>
            <person name="Yoshida K."/>
            <person name="Sommer R.J."/>
        </authorList>
    </citation>
    <scope>NUCLEOTIDE SEQUENCE</scope>
    <source>
        <strain evidence="11">RS0144</strain>
    </source>
</reference>
<protein>
    <recommendedName>
        <fullName evidence="13">Lipoprotein receptor</fullName>
    </recommendedName>
</protein>
<accession>A0AAV5TY85</accession>
<evidence type="ECO:0000256" key="6">
    <source>
        <dbReference type="ARBA" id="ARBA00023136"/>
    </source>
</evidence>
<keyword evidence="7 10" id="KW-1015">Disulfide bond</keyword>
<name>A0AAV5TY85_9BILA</name>
<feature type="non-terminal residue" evidence="11">
    <location>
        <position position="1"/>
    </location>
</feature>
<keyword evidence="4" id="KW-0677">Repeat</keyword>
<evidence type="ECO:0000256" key="2">
    <source>
        <dbReference type="ARBA" id="ARBA00004308"/>
    </source>
</evidence>
<dbReference type="SUPFAM" id="SSF57424">
    <property type="entry name" value="LDL receptor-like module"/>
    <property type="match status" value="2"/>
</dbReference>
<comment type="subcellular location">
    <subcellularLocation>
        <location evidence="2">Endomembrane system</location>
    </subcellularLocation>
    <subcellularLocation>
        <location evidence="1">Membrane</location>
        <topology evidence="1">Single-pass membrane protein</topology>
    </subcellularLocation>
</comment>
<evidence type="ECO:0000256" key="9">
    <source>
        <dbReference type="ARBA" id="ARBA00023180"/>
    </source>
</evidence>